<dbReference type="Proteomes" id="UP000199659">
    <property type="component" value="Unassembled WGS sequence"/>
</dbReference>
<comment type="catalytic activity">
    <reaction evidence="6">
        <text>IMP + L-aspartate + GTP = N(6)-(1,2-dicarboxyethyl)-AMP + GDP + phosphate + 2 H(+)</text>
        <dbReference type="Rhea" id="RHEA:15753"/>
        <dbReference type="ChEBI" id="CHEBI:15378"/>
        <dbReference type="ChEBI" id="CHEBI:29991"/>
        <dbReference type="ChEBI" id="CHEBI:37565"/>
        <dbReference type="ChEBI" id="CHEBI:43474"/>
        <dbReference type="ChEBI" id="CHEBI:57567"/>
        <dbReference type="ChEBI" id="CHEBI:58053"/>
        <dbReference type="ChEBI" id="CHEBI:58189"/>
        <dbReference type="EC" id="6.3.4.4"/>
    </reaction>
</comment>
<feature type="binding site" evidence="6">
    <location>
        <begin position="43"/>
        <end position="45"/>
    </location>
    <ligand>
        <name>GTP</name>
        <dbReference type="ChEBI" id="CHEBI:37565"/>
    </ligand>
</feature>
<feature type="binding site" description="in other chain" evidence="6">
    <location>
        <begin position="14"/>
        <end position="17"/>
    </location>
    <ligand>
        <name>IMP</name>
        <dbReference type="ChEBI" id="CHEBI:58053"/>
        <note>ligand shared between dimeric partners</note>
    </ligand>
</feature>
<keyword evidence="6" id="KW-0342">GTP-binding</keyword>
<comment type="function">
    <text evidence="6">Plays an important role in the de novo pathway of purine nucleotide biosynthesis. Catalyzes the first committed step in the biosynthesis of AMP from IMP.</text>
</comment>
<gene>
    <name evidence="6" type="primary">purA</name>
    <name evidence="7" type="ORF">SAMN05661086_00753</name>
</gene>
<dbReference type="InterPro" id="IPR042109">
    <property type="entry name" value="Adenylosuccinate_synth_dom1"/>
</dbReference>
<keyword evidence="6" id="KW-0963">Cytoplasm</keyword>
<dbReference type="Gene3D" id="1.10.300.10">
    <property type="entry name" value="Adenylosuccinate Synthetase, subunit A, domain 2"/>
    <property type="match status" value="1"/>
</dbReference>
<dbReference type="InterPro" id="IPR042110">
    <property type="entry name" value="Adenylosuccinate_synth_dom2"/>
</dbReference>
<sequence length="415" mass="47157">MKMAKVVIGANFGDEGKGLMTDYFGANSKNPIVIRFNGGAQAGHTVVTTQGTRHVFSHFGAGSLLGVPTYLSQFFAVNPLIFFKEWEELKLCFCRKKNPVFPKVMVSENCMVTTPYDMLINQVVESQRGAGRHGSCGLGFYETILRNQKTEYQLTVQELLDLKRKGSEGRYKIRKKLDFIRQSYVKQRFCQLGITMVDDNLLSVLQSDGLLEDSLEQMRQFVDEVRVVNFETAVKDFDTLLFEGAQGLMLHQSYRYFPHVTPSNTGMENVVELLTPLKSEISEIEAVYVTRTYLTRHGAGPLPGELKEKPYENIVDLTNQPNEYQGKLRFAYLDVTMLKENVDNDLERVKNSGFSIKPALAITCLNQPQGNIVFIKNKRKQSATKKTFLQVLQQVTGIEELYVSWGENRNCVDRY</sequence>
<protein>
    <recommendedName>
        <fullName evidence="6">Adenylosuccinate synthetase</fullName>
        <shortName evidence="6">AMPSase</shortName>
        <shortName evidence="6">AdSS</shortName>
        <ecNumber evidence="6">6.3.4.4</ecNumber>
    </recommendedName>
    <alternativeName>
        <fullName evidence="6">IMP--aspartate ligase</fullName>
    </alternativeName>
</protein>
<dbReference type="Pfam" id="PF00709">
    <property type="entry name" value="Adenylsucc_synt"/>
    <property type="match status" value="1"/>
</dbReference>
<dbReference type="RefSeq" id="WP_092559358.1">
    <property type="nucleotide sequence ID" value="NZ_FOYZ01000002.1"/>
</dbReference>
<feature type="active site" description="Proton donor" evidence="6">
    <location>
        <position position="44"/>
    </location>
</feature>
<evidence type="ECO:0000256" key="6">
    <source>
        <dbReference type="HAMAP-Rule" id="MF_00011"/>
    </source>
</evidence>
<feature type="binding site" description="in other chain" evidence="6">
    <location>
        <position position="261"/>
    </location>
    <ligand>
        <name>IMP</name>
        <dbReference type="ChEBI" id="CHEBI:58053"/>
        <note>ligand shared between dimeric partners</note>
    </ligand>
</feature>
<dbReference type="AlphaFoldDB" id="A0A1I6IDZ7"/>
<evidence type="ECO:0000313" key="7">
    <source>
        <dbReference type="EMBL" id="SFR64997.1"/>
    </source>
</evidence>
<feature type="binding site" evidence="6">
    <location>
        <begin position="13"/>
        <end position="19"/>
    </location>
    <ligand>
        <name>GTP</name>
        <dbReference type="ChEBI" id="CHEBI:37565"/>
    </ligand>
</feature>
<dbReference type="UniPathway" id="UPA00075">
    <property type="reaction ID" value="UER00335"/>
</dbReference>
<dbReference type="GO" id="GO:0044208">
    <property type="term" value="P:'de novo' AMP biosynthetic process"/>
    <property type="evidence" value="ECO:0007669"/>
    <property type="project" value="UniProtKB-UniRule"/>
</dbReference>
<keyword evidence="8" id="KW-1185">Reference proteome</keyword>
<comment type="pathway">
    <text evidence="6">Purine metabolism; AMP biosynthesis via de novo pathway; AMP from IMP: step 1/2.</text>
</comment>
<feature type="binding site" evidence="6">
    <location>
        <position position="14"/>
    </location>
    <ligand>
        <name>Mg(2+)</name>
        <dbReference type="ChEBI" id="CHEBI:18420"/>
    </ligand>
</feature>
<dbReference type="GO" id="GO:0004019">
    <property type="term" value="F:adenylosuccinate synthase activity"/>
    <property type="evidence" value="ECO:0007669"/>
    <property type="project" value="UniProtKB-UniRule"/>
</dbReference>
<keyword evidence="1 6" id="KW-0436">Ligase</keyword>
<accession>A0A1I6IDZ7</accession>
<dbReference type="SMART" id="SM00788">
    <property type="entry name" value="Adenylsucc_synt"/>
    <property type="match status" value="1"/>
</dbReference>
<feature type="binding site" evidence="6">
    <location>
        <position position="43"/>
    </location>
    <ligand>
        <name>Mg(2+)</name>
        <dbReference type="ChEBI" id="CHEBI:18420"/>
    </ligand>
</feature>
<evidence type="ECO:0000256" key="1">
    <source>
        <dbReference type="ARBA" id="ARBA00022598"/>
    </source>
</evidence>
<evidence type="ECO:0000256" key="3">
    <source>
        <dbReference type="ARBA" id="ARBA00022741"/>
    </source>
</evidence>
<keyword evidence="2 6" id="KW-0479">Metal-binding</keyword>
<comment type="subunit">
    <text evidence="6">Homodimer.</text>
</comment>
<keyword evidence="4 6" id="KW-0658">Purine biosynthesis</keyword>
<evidence type="ECO:0000256" key="4">
    <source>
        <dbReference type="ARBA" id="ARBA00022755"/>
    </source>
</evidence>
<evidence type="ECO:0000313" key="8">
    <source>
        <dbReference type="Proteomes" id="UP000199659"/>
    </source>
</evidence>
<keyword evidence="3 6" id="KW-0547">Nucleotide-binding</keyword>
<dbReference type="EMBL" id="FOYZ01000002">
    <property type="protein sequence ID" value="SFR64997.1"/>
    <property type="molecule type" value="Genomic_DNA"/>
</dbReference>
<dbReference type="GO" id="GO:0005525">
    <property type="term" value="F:GTP binding"/>
    <property type="evidence" value="ECO:0007669"/>
    <property type="project" value="UniProtKB-UniRule"/>
</dbReference>
<comment type="cofactor">
    <cofactor evidence="6">
        <name>Mg(2+)</name>
        <dbReference type="ChEBI" id="CHEBI:18420"/>
    </cofactor>
    <text evidence="6">Binds 1 Mg(2+) ion per subunit.</text>
</comment>
<dbReference type="PANTHER" id="PTHR11846:SF0">
    <property type="entry name" value="ADENYLOSUCCINATE SYNTHETASE"/>
    <property type="match status" value="1"/>
</dbReference>
<comment type="similarity">
    <text evidence="6">Belongs to the adenylosuccinate synthetase family.</text>
</comment>
<dbReference type="SUPFAM" id="SSF52540">
    <property type="entry name" value="P-loop containing nucleoside triphosphate hydrolases"/>
    <property type="match status" value="1"/>
</dbReference>
<feature type="binding site" description="in other chain" evidence="6">
    <location>
        <position position="327"/>
    </location>
    <ligand>
        <name>IMP</name>
        <dbReference type="ChEBI" id="CHEBI:58053"/>
        <note>ligand shared between dimeric partners</note>
    </ligand>
</feature>
<evidence type="ECO:0000256" key="2">
    <source>
        <dbReference type="ARBA" id="ARBA00022723"/>
    </source>
</evidence>
<feature type="active site" description="Proton acceptor" evidence="6">
    <location>
        <position position="14"/>
    </location>
</feature>
<dbReference type="GO" id="GO:0005737">
    <property type="term" value="C:cytoplasm"/>
    <property type="evidence" value="ECO:0007669"/>
    <property type="project" value="UniProtKB-SubCell"/>
</dbReference>
<comment type="subcellular location">
    <subcellularLocation>
        <location evidence="6">Cytoplasm</location>
    </subcellularLocation>
</comment>
<dbReference type="GO" id="GO:0000287">
    <property type="term" value="F:magnesium ion binding"/>
    <property type="evidence" value="ECO:0007669"/>
    <property type="project" value="UniProtKB-UniRule"/>
</dbReference>
<feature type="binding site" description="in other chain" evidence="6">
    <location>
        <position position="246"/>
    </location>
    <ligand>
        <name>IMP</name>
        <dbReference type="ChEBI" id="CHEBI:58053"/>
        <note>ligand shared between dimeric partners</note>
    </ligand>
</feature>
<dbReference type="HAMAP" id="MF_00011">
    <property type="entry name" value="Adenylosucc_synth"/>
    <property type="match status" value="1"/>
</dbReference>
<evidence type="ECO:0000256" key="5">
    <source>
        <dbReference type="ARBA" id="ARBA00022842"/>
    </source>
</evidence>
<comment type="caution">
    <text evidence="6">Lacks conserved residue(s) required for the propagation of feature annotation.</text>
</comment>
<dbReference type="EC" id="6.3.4.4" evidence="6"/>
<dbReference type="PANTHER" id="PTHR11846">
    <property type="entry name" value="ADENYLOSUCCINATE SYNTHETASE"/>
    <property type="match status" value="1"/>
</dbReference>
<dbReference type="GO" id="GO:0046040">
    <property type="term" value="P:IMP metabolic process"/>
    <property type="evidence" value="ECO:0007669"/>
    <property type="project" value="TreeGrafter"/>
</dbReference>
<dbReference type="OrthoDB" id="3959406at2"/>
<dbReference type="Gene3D" id="3.40.440.10">
    <property type="entry name" value="Adenylosuccinate Synthetase, subunit A, domain 1"/>
    <property type="match status" value="1"/>
</dbReference>
<dbReference type="STRING" id="37658.SAMN05661086_00753"/>
<name>A0A1I6IDZ7_9FIRM</name>
<reference evidence="7 8" key="1">
    <citation type="submission" date="2016-10" db="EMBL/GenBank/DDBJ databases">
        <authorList>
            <person name="de Groot N.N."/>
        </authorList>
    </citation>
    <scope>NUCLEOTIDE SEQUENCE [LARGE SCALE GENOMIC DNA]</scope>
    <source>
        <strain evidence="7 8">743A</strain>
    </source>
</reference>
<proteinExistence type="inferred from homology"/>
<organism evidence="7 8">
    <name type="scientific">Anaeromicropila populeti</name>
    <dbReference type="NCBI Taxonomy" id="37658"/>
    <lineage>
        <taxon>Bacteria</taxon>
        <taxon>Bacillati</taxon>
        <taxon>Bacillota</taxon>
        <taxon>Clostridia</taxon>
        <taxon>Lachnospirales</taxon>
        <taxon>Lachnospiraceae</taxon>
        <taxon>Anaeromicropila</taxon>
    </lineage>
</organism>
<keyword evidence="5 6" id="KW-0460">Magnesium</keyword>
<dbReference type="InterPro" id="IPR001114">
    <property type="entry name" value="Adenylosuccinate_synthetase"/>
</dbReference>
<dbReference type="InterPro" id="IPR027417">
    <property type="entry name" value="P-loop_NTPase"/>
</dbReference>